<evidence type="ECO:0000256" key="3">
    <source>
        <dbReference type="ARBA" id="ARBA00066406"/>
    </source>
</evidence>
<evidence type="ECO:0000313" key="8">
    <source>
        <dbReference type="Proteomes" id="UP000248795"/>
    </source>
</evidence>
<dbReference type="Pfam" id="PF01177">
    <property type="entry name" value="Asp_Glu_race"/>
    <property type="match status" value="1"/>
</dbReference>
<reference evidence="8" key="1">
    <citation type="submission" date="2018-06" db="EMBL/GenBank/DDBJ databases">
        <title>Aestuariibacter litoralis strain KCTC 52945T.</title>
        <authorList>
            <person name="Li X."/>
            <person name="Salam N."/>
            <person name="Li J.-L."/>
            <person name="Chen Y.-M."/>
            <person name="Yang Z.-W."/>
            <person name="Zhang L.-Y."/>
            <person name="Han M.-X."/>
            <person name="Xiao M."/>
            <person name="Li W.-J."/>
        </authorList>
    </citation>
    <scope>NUCLEOTIDE SEQUENCE [LARGE SCALE GENOMIC DNA]</scope>
    <source>
        <strain evidence="8">KCTC 52945</strain>
    </source>
</reference>
<comment type="catalytic activity">
    <reaction evidence="6">
        <text>D-5-isobutylhydantoin = L-5-isobutylhydantoin</text>
        <dbReference type="Rhea" id="RHEA:84231"/>
        <dbReference type="ChEBI" id="CHEBI:233609"/>
        <dbReference type="ChEBI" id="CHEBI:233610"/>
    </reaction>
</comment>
<keyword evidence="8" id="KW-1185">Reference proteome</keyword>
<comment type="caution">
    <text evidence="7">The sequence shown here is derived from an EMBL/GenBank/DDBJ whole genome shotgun (WGS) entry which is preliminary data.</text>
</comment>
<evidence type="ECO:0000256" key="2">
    <source>
        <dbReference type="ARBA" id="ARBA00051635"/>
    </source>
</evidence>
<organism evidence="7 8">
    <name type="scientific">Aestuariivirga litoralis</name>
    <dbReference type="NCBI Taxonomy" id="2650924"/>
    <lineage>
        <taxon>Bacteria</taxon>
        <taxon>Pseudomonadati</taxon>
        <taxon>Pseudomonadota</taxon>
        <taxon>Alphaproteobacteria</taxon>
        <taxon>Hyphomicrobiales</taxon>
        <taxon>Aestuariivirgaceae</taxon>
        <taxon>Aestuariivirga</taxon>
    </lineage>
</organism>
<dbReference type="InterPro" id="IPR015942">
    <property type="entry name" value="Asp/Glu/hydantoin_racemase"/>
</dbReference>
<dbReference type="GO" id="GO:0047661">
    <property type="term" value="F:amino-acid racemase activity"/>
    <property type="evidence" value="ECO:0007669"/>
    <property type="project" value="InterPro"/>
</dbReference>
<evidence type="ECO:0000256" key="1">
    <source>
        <dbReference type="ARBA" id="ARBA00038414"/>
    </source>
</evidence>
<dbReference type="FunFam" id="3.40.50.12500:FF:000001">
    <property type="entry name" value="Putative hydantoin racemase"/>
    <property type="match status" value="1"/>
</dbReference>
<dbReference type="InterPro" id="IPR053714">
    <property type="entry name" value="Iso_Racemase_Enz_sf"/>
</dbReference>
<dbReference type="EMBL" id="QKVK01000003">
    <property type="protein sequence ID" value="PZF77525.1"/>
    <property type="molecule type" value="Genomic_DNA"/>
</dbReference>
<dbReference type="AlphaFoldDB" id="A0A2W2AQ44"/>
<comment type="catalytic activity">
    <reaction evidence="2">
        <text>a D-5-monosubstituted hydantoin = a L-5-monosubstituted hydantoin</text>
        <dbReference type="Rhea" id="RHEA:46624"/>
        <dbReference type="ChEBI" id="CHEBI:86339"/>
        <dbReference type="ChEBI" id="CHEBI:86340"/>
        <dbReference type="EC" id="5.1.99.5"/>
    </reaction>
</comment>
<evidence type="ECO:0000256" key="4">
    <source>
        <dbReference type="ARBA" id="ARBA00067972"/>
    </source>
</evidence>
<dbReference type="Gene3D" id="3.40.50.12500">
    <property type="match status" value="1"/>
</dbReference>
<accession>A0A2W2AQ44</accession>
<dbReference type="PANTHER" id="PTHR28047:SF5">
    <property type="entry name" value="PROTEIN DCG1"/>
    <property type="match status" value="1"/>
</dbReference>
<protein>
    <recommendedName>
        <fullName evidence="4">Hydantoin racemase</fullName>
        <ecNumber evidence="3">5.1.99.5</ecNumber>
    </recommendedName>
</protein>
<evidence type="ECO:0000256" key="6">
    <source>
        <dbReference type="ARBA" id="ARBA00093234"/>
    </source>
</evidence>
<comment type="catalytic activity">
    <reaction evidence="5">
        <text>D-5-benzylhydantoin = L-5-benzylhydantoin</text>
        <dbReference type="Rhea" id="RHEA:83991"/>
        <dbReference type="ChEBI" id="CHEBI:176864"/>
        <dbReference type="ChEBI" id="CHEBI:233540"/>
    </reaction>
</comment>
<dbReference type="Proteomes" id="UP000248795">
    <property type="component" value="Unassembled WGS sequence"/>
</dbReference>
<dbReference type="GO" id="GO:0036348">
    <property type="term" value="F:hydantoin racemase activity"/>
    <property type="evidence" value="ECO:0007669"/>
    <property type="project" value="UniProtKB-EC"/>
</dbReference>
<evidence type="ECO:0000313" key="7">
    <source>
        <dbReference type="EMBL" id="PZF77525.1"/>
    </source>
</evidence>
<proteinExistence type="inferred from homology"/>
<dbReference type="InterPro" id="IPR052186">
    <property type="entry name" value="Hydantoin_racemase-like"/>
</dbReference>
<sequence length="253" mass="26503">MKIKVINPNTTTSMTATIAAAARAVASPGTEIIAITSRSGAVSIEGHYDEAMSIVGLVDAINEGPVADAHVIACFGDPGLLAAREIAAGPVLGIAEAAMHAASFVATGFSVVTTLERTRIIAEHLVRNYGMEHHCRRVRATDIPVLELEKPDSNCRKLILEECERAIVEDGSGAIVLGCAGMADLNAWLEDKLGVPVIDGVTAAVKFAEALVSLGLRTSKRGDLAYPLHKPYKGALSAYAPADRNPAPTRKLG</sequence>
<comment type="similarity">
    <text evidence="1">Belongs to the HyuE racemase family.</text>
</comment>
<gene>
    <name evidence="7" type="ORF">DK847_09445</name>
</gene>
<evidence type="ECO:0000256" key="5">
    <source>
        <dbReference type="ARBA" id="ARBA00093199"/>
    </source>
</evidence>
<name>A0A2W2AQ44_9HYPH</name>
<dbReference type="EC" id="5.1.99.5" evidence="3"/>
<dbReference type="PANTHER" id="PTHR28047">
    <property type="entry name" value="PROTEIN DCG1"/>
    <property type="match status" value="1"/>
</dbReference>
<dbReference type="RefSeq" id="WP_111198033.1">
    <property type="nucleotide sequence ID" value="NZ_QKVK01000003.1"/>
</dbReference>